<reference evidence="6 7" key="1">
    <citation type="journal article" date="2007" name="Nature">
        <title>Evolution of genes and genomes on the Drosophila phylogeny.</title>
        <authorList>
            <consortium name="Drosophila 12 Genomes Consortium"/>
            <person name="Clark A.G."/>
            <person name="Eisen M.B."/>
            <person name="Smith D.R."/>
            <person name="Bergman C.M."/>
            <person name="Oliver B."/>
            <person name="Markow T.A."/>
            <person name="Kaufman T.C."/>
            <person name="Kellis M."/>
            <person name="Gelbart W."/>
            <person name="Iyer V.N."/>
            <person name="Pollard D.A."/>
            <person name="Sackton T.B."/>
            <person name="Larracuente A.M."/>
            <person name="Singh N.D."/>
            <person name="Abad J.P."/>
            <person name="Abt D.N."/>
            <person name="Adryan B."/>
            <person name="Aguade M."/>
            <person name="Akashi H."/>
            <person name="Anderson W.W."/>
            <person name="Aquadro C.F."/>
            <person name="Ardell D.H."/>
            <person name="Arguello R."/>
            <person name="Artieri C.G."/>
            <person name="Barbash D.A."/>
            <person name="Barker D."/>
            <person name="Barsanti P."/>
            <person name="Batterham P."/>
            <person name="Batzoglou S."/>
            <person name="Begun D."/>
            <person name="Bhutkar A."/>
            <person name="Blanco E."/>
            <person name="Bosak S.A."/>
            <person name="Bradley R.K."/>
            <person name="Brand A.D."/>
            <person name="Brent M.R."/>
            <person name="Brooks A.N."/>
            <person name="Brown R.H."/>
            <person name="Butlin R.K."/>
            <person name="Caggese C."/>
            <person name="Calvi B.R."/>
            <person name="Bernardo de Carvalho A."/>
            <person name="Caspi A."/>
            <person name="Castrezana S."/>
            <person name="Celniker S.E."/>
            <person name="Chang J.L."/>
            <person name="Chapple C."/>
            <person name="Chatterji S."/>
            <person name="Chinwalla A."/>
            <person name="Civetta A."/>
            <person name="Clifton S.W."/>
            <person name="Comeron J.M."/>
            <person name="Costello J.C."/>
            <person name="Coyne J.A."/>
            <person name="Daub J."/>
            <person name="David R.G."/>
            <person name="Delcher A.L."/>
            <person name="Delehaunty K."/>
            <person name="Do C.B."/>
            <person name="Ebling H."/>
            <person name="Edwards K."/>
            <person name="Eickbush T."/>
            <person name="Evans J.D."/>
            <person name="Filipski A."/>
            <person name="Findeiss S."/>
            <person name="Freyhult E."/>
            <person name="Fulton L."/>
            <person name="Fulton R."/>
            <person name="Garcia A.C."/>
            <person name="Gardiner A."/>
            <person name="Garfield D.A."/>
            <person name="Garvin B.E."/>
            <person name="Gibson G."/>
            <person name="Gilbert D."/>
            <person name="Gnerre S."/>
            <person name="Godfrey J."/>
            <person name="Good R."/>
            <person name="Gotea V."/>
            <person name="Gravely B."/>
            <person name="Greenberg A.J."/>
            <person name="Griffiths-Jones S."/>
            <person name="Gross S."/>
            <person name="Guigo R."/>
            <person name="Gustafson E.A."/>
            <person name="Haerty W."/>
            <person name="Hahn M.W."/>
            <person name="Halligan D.L."/>
            <person name="Halpern A.L."/>
            <person name="Halter G.M."/>
            <person name="Han M.V."/>
            <person name="Heger A."/>
            <person name="Hillier L."/>
            <person name="Hinrichs A.S."/>
            <person name="Holmes I."/>
            <person name="Hoskins R.A."/>
            <person name="Hubisz M.J."/>
            <person name="Hultmark D."/>
            <person name="Huntley M.A."/>
            <person name="Jaffe D.B."/>
            <person name="Jagadeeshan S."/>
            <person name="Jeck W.R."/>
            <person name="Johnson J."/>
            <person name="Jones C.D."/>
            <person name="Jordan W.C."/>
            <person name="Karpen G.H."/>
            <person name="Kataoka E."/>
            <person name="Keightley P.D."/>
            <person name="Kheradpour P."/>
            <person name="Kirkness E.F."/>
            <person name="Koerich L.B."/>
            <person name="Kristiansen K."/>
            <person name="Kudrna D."/>
            <person name="Kulathinal R.J."/>
            <person name="Kumar S."/>
            <person name="Kwok R."/>
            <person name="Lander E."/>
            <person name="Langley C.H."/>
            <person name="Lapoint R."/>
            <person name="Lazzaro B.P."/>
            <person name="Lee S.J."/>
            <person name="Levesque L."/>
            <person name="Li R."/>
            <person name="Lin C.F."/>
            <person name="Lin M.F."/>
            <person name="Lindblad-Toh K."/>
            <person name="Llopart A."/>
            <person name="Long M."/>
            <person name="Low L."/>
            <person name="Lozovsky E."/>
            <person name="Lu J."/>
            <person name="Luo M."/>
            <person name="Machado C.A."/>
            <person name="Makalowski W."/>
            <person name="Marzo M."/>
            <person name="Matsuda M."/>
            <person name="Matzkin L."/>
            <person name="McAllister B."/>
            <person name="McBride C.S."/>
            <person name="McKernan B."/>
            <person name="McKernan K."/>
            <person name="Mendez-Lago M."/>
            <person name="Minx P."/>
            <person name="Mollenhauer M.U."/>
            <person name="Montooth K."/>
            <person name="Mount S.M."/>
            <person name="Mu X."/>
            <person name="Myers E."/>
            <person name="Negre B."/>
            <person name="Newfeld S."/>
            <person name="Nielsen R."/>
            <person name="Noor M.A."/>
            <person name="O'Grady P."/>
            <person name="Pachter L."/>
            <person name="Papaceit M."/>
            <person name="Parisi M.J."/>
            <person name="Parisi M."/>
            <person name="Parts L."/>
            <person name="Pedersen J.S."/>
            <person name="Pesole G."/>
            <person name="Phillippy A.M."/>
            <person name="Ponting C.P."/>
            <person name="Pop M."/>
            <person name="Porcelli D."/>
            <person name="Powell J.R."/>
            <person name="Prohaska S."/>
            <person name="Pruitt K."/>
            <person name="Puig M."/>
            <person name="Quesneville H."/>
            <person name="Ram K.R."/>
            <person name="Rand D."/>
            <person name="Rasmussen M.D."/>
            <person name="Reed L.K."/>
            <person name="Reenan R."/>
            <person name="Reily A."/>
            <person name="Remington K.A."/>
            <person name="Rieger T.T."/>
            <person name="Ritchie M.G."/>
            <person name="Robin C."/>
            <person name="Rogers Y.H."/>
            <person name="Rohde C."/>
            <person name="Rozas J."/>
            <person name="Rubenfield M.J."/>
            <person name="Ruiz A."/>
            <person name="Russo S."/>
            <person name="Salzberg S.L."/>
            <person name="Sanchez-Gracia A."/>
            <person name="Saranga D.J."/>
            <person name="Sato H."/>
            <person name="Schaeffer S.W."/>
            <person name="Schatz M.C."/>
            <person name="Schlenke T."/>
            <person name="Schwartz R."/>
            <person name="Segarra C."/>
            <person name="Singh R.S."/>
            <person name="Sirot L."/>
            <person name="Sirota M."/>
            <person name="Sisneros N.B."/>
            <person name="Smith C.D."/>
            <person name="Smith T.F."/>
            <person name="Spieth J."/>
            <person name="Stage D.E."/>
            <person name="Stark A."/>
            <person name="Stephan W."/>
            <person name="Strausberg R.L."/>
            <person name="Strempel S."/>
            <person name="Sturgill D."/>
            <person name="Sutton G."/>
            <person name="Sutton G.G."/>
            <person name="Tao W."/>
            <person name="Teichmann S."/>
            <person name="Tobari Y.N."/>
            <person name="Tomimura Y."/>
            <person name="Tsolas J.M."/>
            <person name="Valente V.L."/>
            <person name="Venter E."/>
            <person name="Venter J.C."/>
            <person name="Vicario S."/>
            <person name="Vieira F.G."/>
            <person name="Vilella A.J."/>
            <person name="Villasante A."/>
            <person name="Walenz B."/>
            <person name="Wang J."/>
            <person name="Wasserman M."/>
            <person name="Watts T."/>
            <person name="Wilson D."/>
            <person name="Wilson R.K."/>
            <person name="Wing R.A."/>
            <person name="Wolfner M.F."/>
            <person name="Wong A."/>
            <person name="Wong G.K."/>
            <person name="Wu C.I."/>
            <person name="Wu G."/>
            <person name="Yamamoto D."/>
            <person name="Yang H.P."/>
            <person name="Yang S.P."/>
            <person name="Yorke J.A."/>
            <person name="Yoshida K."/>
            <person name="Zdobnov E."/>
            <person name="Zhang P."/>
            <person name="Zhang Y."/>
            <person name="Zimin A.V."/>
            <person name="Baldwin J."/>
            <person name="Abdouelleil A."/>
            <person name="Abdulkadir J."/>
            <person name="Abebe A."/>
            <person name="Abera B."/>
            <person name="Abreu J."/>
            <person name="Acer S.C."/>
            <person name="Aftuck L."/>
            <person name="Alexander A."/>
            <person name="An P."/>
            <person name="Anderson E."/>
            <person name="Anderson S."/>
            <person name="Arachi H."/>
            <person name="Azer M."/>
            <person name="Bachantsang P."/>
            <person name="Barry A."/>
            <person name="Bayul T."/>
            <person name="Berlin A."/>
            <person name="Bessette D."/>
            <person name="Bloom T."/>
            <person name="Blye J."/>
            <person name="Boguslavskiy L."/>
            <person name="Bonnet C."/>
            <person name="Boukhgalter B."/>
            <person name="Bourzgui I."/>
            <person name="Brown A."/>
            <person name="Cahill P."/>
            <person name="Channer S."/>
            <person name="Cheshatsang Y."/>
            <person name="Chuda L."/>
            <person name="Citroen M."/>
            <person name="Collymore A."/>
            <person name="Cooke P."/>
            <person name="Costello M."/>
            <person name="D'Aco K."/>
            <person name="Daza R."/>
            <person name="De Haan G."/>
            <person name="DeGray S."/>
            <person name="DeMaso C."/>
            <person name="Dhargay N."/>
            <person name="Dooley K."/>
            <person name="Dooley E."/>
            <person name="Doricent M."/>
            <person name="Dorje P."/>
            <person name="Dorjee K."/>
            <person name="Dupes A."/>
            <person name="Elong R."/>
            <person name="Falk J."/>
            <person name="Farina A."/>
            <person name="Faro S."/>
            <person name="Ferguson D."/>
            <person name="Fisher S."/>
            <person name="Foley C.D."/>
            <person name="Franke A."/>
            <person name="Friedrich D."/>
            <person name="Gadbois L."/>
            <person name="Gearin G."/>
            <person name="Gearin C.R."/>
            <person name="Giannoukos G."/>
            <person name="Goode T."/>
            <person name="Graham J."/>
            <person name="Grandbois E."/>
            <person name="Grewal S."/>
            <person name="Gyaltsen K."/>
            <person name="Hafez N."/>
            <person name="Hagos B."/>
            <person name="Hall J."/>
            <person name="Henson C."/>
            <person name="Hollinger A."/>
            <person name="Honan T."/>
            <person name="Huard M.D."/>
            <person name="Hughes L."/>
            <person name="Hurhula B."/>
            <person name="Husby M.E."/>
            <person name="Kamat A."/>
            <person name="Kanga B."/>
            <person name="Kashin S."/>
            <person name="Khazanovich D."/>
            <person name="Kisner P."/>
            <person name="Lance K."/>
            <person name="Lara M."/>
            <person name="Lee W."/>
            <person name="Lennon N."/>
            <person name="Letendre F."/>
            <person name="LeVine R."/>
            <person name="Lipovsky A."/>
            <person name="Liu X."/>
            <person name="Liu J."/>
            <person name="Liu S."/>
            <person name="Lokyitsang T."/>
            <person name="Lokyitsang Y."/>
            <person name="Lubonja R."/>
            <person name="Lui A."/>
            <person name="MacDonald P."/>
            <person name="Magnisalis V."/>
            <person name="Maru K."/>
            <person name="Matthews C."/>
            <person name="McCusker W."/>
            <person name="McDonough S."/>
            <person name="Mehta T."/>
            <person name="Meldrim J."/>
            <person name="Meneus L."/>
            <person name="Mihai O."/>
            <person name="Mihalev A."/>
            <person name="Mihova T."/>
            <person name="Mittelman R."/>
            <person name="Mlenga V."/>
            <person name="Montmayeur A."/>
            <person name="Mulrain L."/>
            <person name="Navidi A."/>
            <person name="Naylor J."/>
            <person name="Negash T."/>
            <person name="Nguyen T."/>
            <person name="Nguyen N."/>
            <person name="Nicol R."/>
            <person name="Norbu C."/>
            <person name="Norbu N."/>
            <person name="Novod N."/>
            <person name="O'Neill B."/>
            <person name="Osman S."/>
            <person name="Markiewicz E."/>
            <person name="Oyono O.L."/>
            <person name="Patti C."/>
            <person name="Phunkhang P."/>
            <person name="Pierre F."/>
            <person name="Priest M."/>
            <person name="Raghuraman S."/>
            <person name="Rege F."/>
            <person name="Reyes R."/>
            <person name="Rise C."/>
            <person name="Rogov P."/>
            <person name="Ross K."/>
            <person name="Ryan E."/>
            <person name="Settipalli S."/>
            <person name="Shea T."/>
            <person name="Sherpa N."/>
            <person name="Shi L."/>
            <person name="Shih D."/>
            <person name="Sparrow T."/>
            <person name="Spaulding J."/>
            <person name="Stalker J."/>
            <person name="Stange-Thomann N."/>
            <person name="Stavropoulos S."/>
            <person name="Stone C."/>
            <person name="Strader C."/>
            <person name="Tesfaye S."/>
            <person name="Thomson T."/>
            <person name="Thoulutsang Y."/>
            <person name="Thoulutsang D."/>
            <person name="Topham K."/>
            <person name="Topping I."/>
            <person name="Tsamla T."/>
            <person name="Vassiliev H."/>
            <person name="Vo A."/>
            <person name="Wangchuk T."/>
            <person name="Wangdi T."/>
            <person name="Weiand M."/>
            <person name="Wilkinson J."/>
            <person name="Wilson A."/>
            <person name="Yadav S."/>
            <person name="Young G."/>
            <person name="Yu Q."/>
            <person name="Zembek L."/>
            <person name="Zhong D."/>
            <person name="Zimmer A."/>
            <person name="Zwirko Z."/>
            <person name="Jaffe D.B."/>
            <person name="Alvarez P."/>
            <person name="Brockman W."/>
            <person name="Butler J."/>
            <person name="Chin C."/>
            <person name="Gnerre S."/>
            <person name="Grabherr M."/>
            <person name="Kleber M."/>
            <person name="Mauceli E."/>
            <person name="MacCallum I."/>
        </authorList>
    </citation>
    <scope>NUCLEOTIDE SEQUENCE [LARGE SCALE GENOMIC DNA]</scope>
    <source>
        <strain evidence="7">Tucson 15287-2541.00</strain>
    </source>
</reference>
<dbReference type="CDD" id="cd00047">
    <property type="entry name" value="PTPc"/>
    <property type="match status" value="1"/>
</dbReference>
<protein>
    <submittedName>
        <fullName evidence="6">GH18264</fullName>
    </submittedName>
</protein>
<dbReference type="KEGG" id="dgr:6563561"/>
<dbReference type="InterPro" id="IPR000387">
    <property type="entry name" value="Tyr_Pase_dom"/>
</dbReference>
<keyword evidence="2" id="KW-0472">Membrane</keyword>
<feature type="signal peptide" evidence="3">
    <location>
        <begin position="1"/>
        <end position="27"/>
    </location>
</feature>
<dbReference type="OMA" id="PNELDHM"/>
<dbReference type="PROSITE" id="PS00383">
    <property type="entry name" value="TYR_PHOSPHATASE_1"/>
    <property type="match status" value="1"/>
</dbReference>
<feature type="compositionally biased region" description="Polar residues" evidence="1">
    <location>
        <begin position="57"/>
        <end position="66"/>
    </location>
</feature>
<dbReference type="GO" id="GO:0004725">
    <property type="term" value="F:protein tyrosine phosphatase activity"/>
    <property type="evidence" value="ECO:0007669"/>
    <property type="project" value="InterPro"/>
</dbReference>
<dbReference type="EMBL" id="CH916369">
    <property type="protein sequence ID" value="EDV93457.1"/>
    <property type="molecule type" value="Genomic_DNA"/>
</dbReference>
<sequence>MRRSLHWAMGACLLLLLWAATPTPTQARFIAKRETPNVVDNIGVDASTADRDIVRPSSESASGSEVTENRAKSVTEEEPNLKGDNSSSLAELKDQPTTEAAKQQAKLAVISDTETRSEEAFNANIVSKQEQLSIVNNISSTVEAFQATKQELNSSSDILQNIELSNDSTLQNVTATSAQAETVQAQLNMNKELKSTTAIPNVEIQQKLKPLLTQQTELQQELTTTTATTEATKAPATTLTGRSEDHARSMQFVSSTESYSPLLPVTPMKLRPLPMTRKTTTTTTHTPLLLAALLHAGVTVTPNNIASHENVIEEEQLKSQFEKRAKFISDSTNSTNAQQLLLPNAAEVWSLAAMKMVPTTTTTPTTTTLSQTNANATELANDIEPQQHQNQTEQHKEKNLLDWQQITLMQTSQENQTELTMSTTLDATEAATQATTTQKLAAMLSEKEMEMQATASSAVTASGVNQTTTESSATNEIVTTTEAIKAKPTLAAGESTATTTEAVKTELTEISSNVTATGNASAKLALTDLAVEIVTTAVKPALIEAVKPNLTEATTTATVKSAQLNLAQETVAATVKPALTESAQQNLTEPTTIATVKTALTDFAKINFELPKTTAAAIETETEKTTTTTRMPPAALPTAVPELPAITTTATAATTTATAATTTATTSTLASPLNGTRNANEMAMKATAHENNETGDKSNNVDSSSSDDDDVINVSVATSNAQTTLASIERQPITVSTRTAGEESTTTATTTTSTTTTGLLHAKLDELFETTTTAAISLTTPTPTEIVQISNEVNLPAIPIKNVTKENSEIDITDKNNVQTSGINNLLLTNSAENINNSAANSQTPQINNSAANSDTLQINKTQINNSNTFTTTTTTPTSLLIDDKTNGKLNEHETLLETNNISETAAITTTTTAKSTSTTEASTAAGAAVVNALDESTAATTTTTITITAANDTVTAVTAAKGEDSVYDDEDEQQIEHDTVTEQQLVNETNMATTEATTTTTAATVTSTTAKTITTTTTVEPLISLLDDSTTTTTTTTTEAVTTTKATTTTTTEPIYSSTVIHSNSMLPTTTVVNSGNVDLSTTTTLMPPQLTEELDQMQQPHDHTGTDVNVIIAITVSVIGVVALILLVAFLYLMRKRQKQTSYGQRCRPVSLDDYSLDNVSVLGGSVRRKVRDLRASKRTYGNAAFDDPSLRHNVLSAIELGKFVERRSSIFEEFRDVPQIIARADEVPAGCEDKNRYANVIPLPETRVVLQRQGDDDKTEYINANYVRGPRDAPNYYIACQAPLETTTGDFWRMIWEQQSRVIIQATDLNENGIERCGEYLPPSVTLDNHSSHGDYQVTLKHREIKDKYAISTLMLKRVDGDECRELTHYWYKWPETGVPVEEAPIIAMLLEARSSLKSYALEQANELKHEKSSTLTLKSLEGESKRTNPDGADAEKCSTSSAASNEINGNVANKMPHSQQGPLTIHCSPGTGRTGTIIACDMAIRSLETPKRSVDIPQLVYYVRRGRASAVQTKDQYEFIYKVANMYATKITNLSNDN</sequence>
<feature type="domain" description="Tyrosine specific protein phosphatases" evidence="5">
    <location>
        <begin position="1449"/>
        <end position="1522"/>
    </location>
</feature>
<dbReference type="PhylomeDB" id="B4JFH6"/>
<feature type="domain" description="Tyrosine-protein phosphatase" evidence="4">
    <location>
        <begin position="1236"/>
        <end position="1531"/>
    </location>
</feature>
<keyword evidence="7" id="KW-1185">Reference proteome</keyword>
<dbReference type="PANTHER" id="PTHR45706">
    <property type="entry name" value="TYROSINE-PROTEIN PHOSPHATASE"/>
    <property type="match status" value="1"/>
</dbReference>
<evidence type="ECO:0000256" key="3">
    <source>
        <dbReference type="SAM" id="SignalP"/>
    </source>
</evidence>
<evidence type="ECO:0000256" key="2">
    <source>
        <dbReference type="SAM" id="Phobius"/>
    </source>
</evidence>
<dbReference type="eggNOG" id="KOG0789">
    <property type="taxonomic scope" value="Eukaryota"/>
</dbReference>
<keyword evidence="2" id="KW-1133">Transmembrane helix</keyword>
<dbReference type="InParanoid" id="B4JFH6"/>
<dbReference type="PRINTS" id="PR00700">
    <property type="entry name" value="PRTYPHPHTASE"/>
</dbReference>
<dbReference type="PROSITE" id="PS50055">
    <property type="entry name" value="TYR_PHOSPHATASE_PTP"/>
    <property type="match status" value="1"/>
</dbReference>
<feature type="transmembrane region" description="Helical" evidence="2">
    <location>
        <begin position="1112"/>
        <end position="1135"/>
    </location>
</feature>
<gene>
    <name evidence="6" type="primary">Dgri\GH18264</name>
    <name evidence="6" type="ORF">Dgri_GH18264</name>
</gene>
<organism evidence="7">
    <name type="scientific">Drosophila grimshawi</name>
    <name type="common">Hawaiian fruit fly</name>
    <name type="synonym">Idiomyia grimshawi</name>
    <dbReference type="NCBI Taxonomy" id="7222"/>
    <lineage>
        <taxon>Eukaryota</taxon>
        <taxon>Metazoa</taxon>
        <taxon>Ecdysozoa</taxon>
        <taxon>Arthropoda</taxon>
        <taxon>Hexapoda</taxon>
        <taxon>Insecta</taxon>
        <taxon>Pterygota</taxon>
        <taxon>Neoptera</taxon>
        <taxon>Endopterygota</taxon>
        <taxon>Diptera</taxon>
        <taxon>Brachycera</taxon>
        <taxon>Muscomorpha</taxon>
        <taxon>Ephydroidea</taxon>
        <taxon>Drosophilidae</taxon>
        <taxon>Drosophila</taxon>
        <taxon>Hawaiian Drosophila</taxon>
    </lineage>
</organism>
<keyword evidence="2" id="KW-0812">Transmembrane</keyword>
<dbReference type="PANTHER" id="PTHR45706:SF4">
    <property type="entry name" value="TYROSINE-PROTEIN PHOSPHATASE"/>
    <property type="match status" value="1"/>
</dbReference>
<evidence type="ECO:0000259" key="5">
    <source>
        <dbReference type="PROSITE" id="PS50056"/>
    </source>
</evidence>
<evidence type="ECO:0000313" key="7">
    <source>
        <dbReference type="Proteomes" id="UP000001070"/>
    </source>
</evidence>
<accession>B4JFH6</accession>
<feature type="compositionally biased region" description="Basic and acidic residues" evidence="1">
    <location>
        <begin position="67"/>
        <end position="81"/>
    </location>
</feature>
<feature type="compositionally biased region" description="Basic and acidic residues" evidence="1">
    <location>
        <begin position="1424"/>
        <end position="1440"/>
    </location>
</feature>
<dbReference type="Pfam" id="PF00102">
    <property type="entry name" value="Y_phosphatase"/>
    <property type="match status" value="2"/>
</dbReference>
<feature type="region of interest" description="Disordered" evidence="1">
    <location>
        <begin position="222"/>
        <end position="246"/>
    </location>
</feature>
<feature type="chain" id="PRO_5002809050" evidence="3">
    <location>
        <begin position="28"/>
        <end position="1542"/>
    </location>
</feature>
<dbReference type="GO" id="GO:0009653">
    <property type="term" value="P:anatomical structure morphogenesis"/>
    <property type="evidence" value="ECO:0007669"/>
    <property type="project" value="UniProtKB-ARBA"/>
</dbReference>
<feature type="compositionally biased region" description="Low complexity" evidence="1">
    <location>
        <begin position="222"/>
        <end position="240"/>
    </location>
</feature>
<feature type="region of interest" description="Disordered" evidence="1">
    <location>
        <begin position="689"/>
        <end position="709"/>
    </location>
</feature>
<evidence type="ECO:0000256" key="1">
    <source>
        <dbReference type="SAM" id="MobiDB-lite"/>
    </source>
</evidence>
<feature type="region of interest" description="Disordered" evidence="1">
    <location>
        <begin position="1414"/>
        <end position="1445"/>
    </location>
</feature>
<keyword evidence="3" id="KW-0732">Signal</keyword>
<dbReference type="Gene3D" id="3.90.190.10">
    <property type="entry name" value="Protein tyrosine phosphatase superfamily"/>
    <property type="match status" value="1"/>
</dbReference>
<dbReference type="InterPro" id="IPR016130">
    <property type="entry name" value="Tyr_Pase_AS"/>
</dbReference>
<dbReference type="InterPro" id="IPR003595">
    <property type="entry name" value="Tyr_Pase_cat"/>
</dbReference>
<dbReference type="SMART" id="SM00194">
    <property type="entry name" value="PTPc"/>
    <property type="match status" value="1"/>
</dbReference>
<dbReference type="SMART" id="SM00404">
    <property type="entry name" value="PTPc_motif"/>
    <property type="match status" value="1"/>
</dbReference>
<name>B4JFH6_DROGR</name>
<dbReference type="SUPFAM" id="SSF52799">
    <property type="entry name" value="(Phosphotyrosine protein) phosphatases II"/>
    <property type="match status" value="1"/>
</dbReference>
<dbReference type="Proteomes" id="UP000001070">
    <property type="component" value="Unassembled WGS sequence"/>
</dbReference>
<dbReference type="HOGENOM" id="CLU_003569_0_0_1"/>
<dbReference type="STRING" id="7222.B4JFH6"/>
<evidence type="ECO:0000259" key="4">
    <source>
        <dbReference type="PROSITE" id="PS50055"/>
    </source>
</evidence>
<dbReference type="InterPro" id="IPR029021">
    <property type="entry name" value="Prot-tyrosine_phosphatase-like"/>
</dbReference>
<proteinExistence type="predicted"/>
<dbReference type="PROSITE" id="PS50056">
    <property type="entry name" value="TYR_PHOSPHATASE_2"/>
    <property type="match status" value="1"/>
</dbReference>
<feature type="region of interest" description="Disordered" evidence="1">
    <location>
        <begin position="50"/>
        <end position="101"/>
    </location>
</feature>
<dbReference type="InterPro" id="IPR000242">
    <property type="entry name" value="PTP_cat"/>
</dbReference>
<dbReference type="GO" id="GO:0048666">
    <property type="term" value="P:neuron development"/>
    <property type="evidence" value="ECO:0007669"/>
    <property type="project" value="UniProtKB-ARBA"/>
</dbReference>
<evidence type="ECO:0000313" key="6">
    <source>
        <dbReference type="EMBL" id="EDV93457.1"/>
    </source>
</evidence>
<dbReference type="OrthoDB" id="5794147at2759"/>